<evidence type="ECO:0000256" key="5">
    <source>
        <dbReference type="SAM" id="SignalP"/>
    </source>
</evidence>
<proteinExistence type="inferred from homology"/>
<reference evidence="7 8" key="1">
    <citation type="journal article" date="2018" name="Nat. Biotechnol.">
        <title>A standardized bacterial taxonomy based on genome phylogeny substantially revises the tree of life.</title>
        <authorList>
            <person name="Parks D.H."/>
            <person name="Chuvochina M."/>
            <person name="Waite D.W."/>
            <person name="Rinke C."/>
            <person name="Skarshewski A."/>
            <person name="Chaumeil P.A."/>
            <person name="Hugenholtz P."/>
        </authorList>
    </citation>
    <scope>NUCLEOTIDE SEQUENCE [LARGE SCALE GENOMIC DNA]</scope>
    <source>
        <strain evidence="7">UBA9958</strain>
    </source>
</reference>
<dbReference type="InterPro" id="IPR015943">
    <property type="entry name" value="WD40/YVTN_repeat-like_dom_sf"/>
</dbReference>
<evidence type="ECO:0000259" key="6">
    <source>
        <dbReference type="Pfam" id="PF13360"/>
    </source>
</evidence>
<keyword evidence="3 4" id="KW-0998">Cell outer membrane</keyword>
<dbReference type="PANTHER" id="PTHR34512">
    <property type="entry name" value="CELL SURFACE PROTEIN"/>
    <property type="match status" value="1"/>
</dbReference>
<dbReference type="AlphaFoldDB" id="A0A351RBR3"/>
<dbReference type="SUPFAM" id="SSF50998">
    <property type="entry name" value="Quinoprotein alcohol dehydrogenase-like"/>
    <property type="match status" value="1"/>
</dbReference>
<dbReference type="SMART" id="SM00564">
    <property type="entry name" value="PQQ"/>
    <property type="match status" value="7"/>
</dbReference>
<feature type="chain" id="PRO_5017095624" description="Outer membrane protein assembly factor BamB" evidence="5">
    <location>
        <begin position="22"/>
        <end position="392"/>
    </location>
</feature>
<gene>
    <name evidence="4 7" type="primary">bamB</name>
    <name evidence="7" type="ORF">DCW48_07955</name>
</gene>
<dbReference type="InterPro" id="IPR018391">
    <property type="entry name" value="PQQ_b-propeller_rpt"/>
</dbReference>
<dbReference type="PROSITE" id="PS51257">
    <property type="entry name" value="PROKAR_LIPOPROTEIN"/>
    <property type="match status" value="1"/>
</dbReference>
<dbReference type="EMBL" id="DNAA01000192">
    <property type="protein sequence ID" value="HBA09484.1"/>
    <property type="molecule type" value="Genomic_DNA"/>
</dbReference>
<sequence length="392" mass="42069">MRFIKQSKLLLAILSLALVSACTTITDLKTDLSERVFGRELVDIEPLTEFEANATAKVLWQAKLGSAGNYDFSPVVEAGSAYAASSEGDLVKLDAVSGKELWHNNVGEKLTGGVGVGGSLVMVGTQKGAIYAYDIAGKLQWVSRLSSEVLSAPRYYDGLVIVRTGDSRIYGINADDGSRKWVYDRTSPALTLRSSAGIVVDGGAVYAGFAGGKLAAIRADNGKLLWEASVAQPKGVTEIERIADITSLPMVDGPLVYAVAYQGRIAAVDRATGRVVWNRDISSLAGLSHEDARIYVSHAIGSIYALDYTTGKTFWRQAALKNRQLTGPLPMGDRVAVGDVEGYVHFLKREDGAFSARIKIDDTPIMPQMVTINSDTLLAQSRDGGLYAIQIK</sequence>
<evidence type="ECO:0000313" key="8">
    <source>
        <dbReference type="Proteomes" id="UP000264313"/>
    </source>
</evidence>
<dbReference type="Gene3D" id="2.130.10.10">
    <property type="entry name" value="YVTN repeat-like/Quinoprotein amine dehydrogenase"/>
    <property type="match status" value="1"/>
</dbReference>
<dbReference type="InterPro" id="IPR002372">
    <property type="entry name" value="PQQ_rpt_dom"/>
</dbReference>
<dbReference type="GO" id="GO:0009279">
    <property type="term" value="C:cell outer membrane"/>
    <property type="evidence" value="ECO:0007669"/>
    <property type="project" value="UniProtKB-SubCell"/>
</dbReference>
<protein>
    <recommendedName>
        <fullName evidence="4">Outer membrane protein assembly factor BamB</fullName>
    </recommendedName>
</protein>
<dbReference type="NCBIfam" id="TIGR03300">
    <property type="entry name" value="assembly_YfgL"/>
    <property type="match status" value="1"/>
</dbReference>
<comment type="subunit">
    <text evidence="4">Part of the Bam complex.</text>
</comment>
<dbReference type="Proteomes" id="UP000264313">
    <property type="component" value="Unassembled WGS sequence"/>
</dbReference>
<comment type="similarity">
    <text evidence="4">Belongs to the BamB family.</text>
</comment>
<evidence type="ECO:0000256" key="1">
    <source>
        <dbReference type="ARBA" id="ARBA00022729"/>
    </source>
</evidence>
<dbReference type="InterPro" id="IPR017687">
    <property type="entry name" value="BamB"/>
</dbReference>
<comment type="caution">
    <text evidence="7">The sequence shown here is derived from an EMBL/GenBank/DDBJ whole genome shotgun (WGS) entry which is preliminary data.</text>
</comment>
<dbReference type="GO" id="GO:0051205">
    <property type="term" value="P:protein insertion into membrane"/>
    <property type="evidence" value="ECO:0007669"/>
    <property type="project" value="UniProtKB-UniRule"/>
</dbReference>
<keyword evidence="4" id="KW-0564">Palmitate</keyword>
<keyword evidence="1 4" id="KW-0732">Signal</keyword>
<dbReference type="InterPro" id="IPR011047">
    <property type="entry name" value="Quinoprotein_ADH-like_sf"/>
</dbReference>
<feature type="signal peptide" evidence="5">
    <location>
        <begin position="1"/>
        <end position="21"/>
    </location>
</feature>
<dbReference type="HAMAP" id="MF_00923">
    <property type="entry name" value="OM_assembly_BamB"/>
    <property type="match status" value="1"/>
</dbReference>
<comment type="subcellular location">
    <subcellularLocation>
        <location evidence="4">Cell outer membrane</location>
        <topology evidence="4">Lipid-anchor</topology>
    </subcellularLocation>
</comment>
<evidence type="ECO:0000256" key="4">
    <source>
        <dbReference type="HAMAP-Rule" id="MF_00923"/>
    </source>
</evidence>
<keyword evidence="2 4" id="KW-0472">Membrane</keyword>
<feature type="domain" description="Pyrrolo-quinoline quinone repeat" evidence="6">
    <location>
        <begin position="87"/>
        <end position="317"/>
    </location>
</feature>
<accession>A0A351RBR3</accession>
<evidence type="ECO:0000313" key="7">
    <source>
        <dbReference type="EMBL" id="HBA09484.1"/>
    </source>
</evidence>
<organism evidence="7 8">
    <name type="scientific">Methylotenera mobilis</name>
    <dbReference type="NCBI Taxonomy" id="359408"/>
    <lineage>
        <taxon>Bacteria</taxon>
        <taxon>Pseudomonadati</taxon>
        <taxon>Pseudomonadota</taxon>
        <taxon>Betaproteobacteria</taxon>
        <taxon>Nitrosomonadales</taxon>
        <taxon>Methylophilaceae</taxon>
        <taxon>Methylotenera</taxon>
    </lineage>
</organism>
<evidence type="ECO:0000256" key="3">
    <source>
        <dbReference type="ARBA" id="ARBA00023237"/>
    </source>
</evidence>
<evidence type="ECO:0000256" key="2">
    <source>
        <dbReference type="ARBA" id="ARBA00023136"/>
    </source>
</evidence>
<comment type="function">
    <text evidence="4">Part of the outer membrane protein assembly complex, which is involved in assembly and insertion of beta-barrel proteins into the outer membrane.</text>
</comment>
<name>A0A351RBR3_9PROT</name>
<dbReference type="GO" id="GO:0043165">
    <property type="term" value="P:Gram-negative-bacterium-type cell outer membrane assembly"/>
    <property type="evidence" value="ECO:0007669"/>
    <property type="project" value="UniProtKB-UniRule"/>
</dbReference>
<keyword evidence="4" id="KW-0449">Lipoprotein</keyword>
<dbReference type="PANTHER" id="PTHR34512:SF30">
    <property type="entry name" value="OUTER MEMBRANE PROTEIN ASSEMBLY FACTOR BAMB"/>
    <property type="match status" value="1"/>
</dbReference>
<dbReference type="Pfam" id="PF13360">
    <property type="entry name" value="PQQ_2"/>
    <property type="match status" value="1"/>
</dbReference>
<dbReference type="STRING" id="1132855.GCA_000384255_01891"/>